<dbReference type="AlphaFoldDB" id="A0A7C9EMW7"/>
<dbReference type="InterPro" id="IPR050324">
    <property type="entry name" value="CDP-alcohol_PTase-I"/>
</dbReference>
<evidence type="ECO:0000313" key="18">
    <source>
        <dbReference type="EMBL" id="MBA4664429.1"/>
    </source>
</evidence>
<dbReference type="FunFam" id="1.20.120.1760:FF:000008">
    <property type="entry name" value="CDP-diacylglycerol--glycerol-3-phosphate 3-phosphatidyltransferase 2"/>
    <property type="match status" value="1"/>
</dbReference>
<evidence type="ECO:0000256" key="15">
    <source>
        <dbReference type="RuleBase" id="RU003750"/>
    </source>
</evidence>
<dbReference type="InterPro" id="IPR048254">
    <property type="entry name" value="CDP_ALCOHOL_P_TRANSF_CS"/>
</dbReference>
<dbReference type="NCBIfam" id="TIGR00560">
    <property type="entry name" value="pgsA"/>
    <property type="match status" value="1"/>
</dbReference>
<keyword evidence="12" id="KW-0594">Phospholipid biosynthesis</keyword>
<evidence type="ECO:0000256" key="9">
    <source>
        <dbReference type="ARBA" id="ARBA00022989"/>
    </source>
</evidence>
<name>A0A7C9EMW7_OPUST</name>
<organism evidence="18">
    <name type="scientific">Opuntia streptacantha</name>
    <name type="common">Prickly pear cactus</name>
    <name type="synonym">Opuntia cardona</name>
    <dbReference type="NCBI Taxonomy" id="393608"/>
    <lineage>
        <taxon>Eukaryota</taxon>
        <taxon>Viridiplantae</taxon>
        <taxon>Streptophyta</taxon>
        <taxon>Embryophyta</taxon>
        <taxon>Tracheophyta</taxon>
        <taxon>Spermatophyta</taxon>
        <taxon>Magnoliopsida</taxon>
        <taxon>eudicotyledons</taxon>
        <taxon>Gunneridae</taxon>
        <taxon>Pentapetalae</taxon>
        <taxon>Caryophyllales</taxon>
        <taxon>Cactineae</taxon>
        <taxon>Cactaceae</taxon>
        <taxon>Opuntioideae</taxon>
        <taxon>Opuntia</taxon>
    </lineage>
</organism>
<evidence type="ECO:0000256" key="17">
    <source>
        <dbReference type="SAM" id="Phobius"/>
    </source>
</evidence>
<comment type="pathway">
    <text evidence="3">Phospholipid metabolism; phosphatidylglycerol biosynthesis; phosphatidylglycerol from CDP-diacylglycerol: step 1/2.</text>
</comment>
<comment type="catalytic activity">
    <reaction evidence="14">
        <text>a CDP-1,2-diacyl-sn-glycerol + sn-glycerol 3-phosphate = a 1,2-diacyl-sn-glycero-3-phospho-(1'-sn-glycero-3'-phosphate) + CMP + H(+)</text>
        <dbReference type="Rhea" id="RHEA:12593"/>
        <dbReference type="ChEBI" id="CHEBI:15378"/>
        <dbReference type="ChEBI" id="CHEBI:57597"/>
        <dbReference type="ChEBI" id="CHEBI:58332"/>
        <dbReference type="ChEBI" id="CHEBI:60110"/>
        <dbReference type="ChEBI" id="CHEBI:60377"/>
        <dbReference type="EC" id="2.7.8.5"/>
    </reaction>
</comment>
<evidence type="ECO:0000256" key="14">
    <source>
        <dbReference type="ARBA" id="ARBA00048586"/>
    </source>
</evidence>
<accession>A0A7C9EMW7</accession>
<keyword evidence="9 17" id="KW-1133">Transmembrane helix</keyword>
<dbReference type="InterPro" id="IPR004570">
    <property type="entry name" value="Phosphatidylglycerol_P_synth"/>
</dbReference>
<dbReference type="Gene3D" id="1.20.120.1760">
    <property type="match status" value="1"/>
</dbReference>
<evidence type="ECO:0000256" key="13">
    <source>
        <dbReference type="ARBA" id="ARBA00023264"/>
    </source>
</evidence>
<dbReference type="InterPro" id="IPR000462">
    <property type="entry name" value="CDP-OH_P_trans"/>
</dbReference>
<keyword evidence="11 17" id="KW-0472">Membrane</keyword>
<feature type="region of interest" description="Disordered" evidence="16">
    <location>
        <begin position="92"/>
        <end position="117"/>
    </location>
</feature>
<keyword evidence="10" id="KW-0443">Lipid metabolism</keyword>
<keyword evidence="8 17" id="KW-0812">Transmembrane</keyword>
<evidence type="ECO:0000256" key="10">
    <source>
        <dbReference type="ARBA" id="ARBA00023098"/>
    </source>
</evidence>
<evidence type="ECO:0000256" key="11">
    <source>
        <dbReference type="ARBA" id="ARBA00023136"/>
    </source>
</evidence>
<keyword evidence="7 15" id="KW-0808">Transferase</keyword>
<evidence type="ECO:0000256" key="6">
    <source>
        <dbReference type="ARBA" id="ARBA00022516"/>
    </source>
</evidence>
<dbReference type="GO" id="GO:0009941">
    <property type="term" value="C:chloroplast envelope"/>
    <property type="evidence" value="ECO:0007669"/>
    <property type="project" value="TreeGrafter"/>
</dbReference>
<reference evidence="18" key="1">
    <citation type="journal article" date="2013" name="J. Plant Res.">
        <title>Effect of fungi and light on seed germination of three Opuntia species from semiarid lands of central Mexico.</title>
        <authorList>
            <person name="Delgado-Sanchez P."/>
            <person name="Jimenez-Bremont J.F."/>
            <person name="Guerrero-Gonzalez Mde L."/>
            <person name="Flores J."/>
        </authorList>
    </citation>
    <scope>NUCLEOTIDE SEQUENCE</scope>
    <source>
        <tissue evidence="18">Cladode</tissue>
    </source>
</reference>
<dbReference type="EMBL" id="GISG01223745">
    <property type="protein sequence ID" value="MBA4664429.1"/>
    <property type="molecule type" value="Transcribed_RNA"/>
</dbReference>
<dbReference type="GO" id="GO:0045995">
    <property type="term" value="P:regulation of embryonic development"/>
    <property type="evidence" value="ECO:0007669"/>
    <property type="project" value="UniProtKB-ARBA"/>
</dbReference>
<evidence type="ECO:0000256" key="3">
    <source>
        <dbReference type="ARBA" id="ARBA00005042"/>
    </source>
</evidence>
<dbReference type="GO" id="GO:0030145">
    <property type="term" value="F:manganese ion binding"/>
    <property type="evidence" value="ECO:0007669"/>
    <property type="project" value="UniProtKB-ARBA"/>
</dbReference>
<comment type="subcellular location">
    <subcellularLocation>
        <location evidence="2">Membrane</location>
        <topology evidence="2">Multi-pass membrane protein</topology>
    </subcellularLocation>
</comment>
<evidence type="ECO:0000256" key="16">
    <source>
        <dbReference type="SAM" id="MobiDB-lite"/>
    </source>
</evidence>
<evidence type="ECO:0000256" key="5">
    <source>
        <dbReference type="ARBA" id="ARBA00013170"/>
    </source>
</evidence>
<evidence type="ECO:0000256" key="1">
    <source>
        <dbReference type="ARBA" id="ARBA00001936"/>
    </source>
</evidence>
<reference evidence="18" key="2">
    <citation type="submission" date="2020-07" db="EMBL/GenBank/DDBJ databases">
        <authorList>
            <person name="Vera ALvarez R."/>
            <person name="Arias-Moreno D.M."/>
            <person name="Jimenez-Jacinto V."/>
            <person name="Jimenez-Bremont J.F."/>
            <person name="Swaminathan K."/>
            <person name="Moose S.P."/>
            <person name="Guerrero-Gonzalez M.L."/>
            <person name="Marino-Ramirez L."/>
            <person name="Landsman D."/>
            <person name="Rodriguez-Kessler M."/>
            <person name="Delgado-Sanchez P."/>
        </authorList>
    </citation>
    <scope>NUCLEOTIDE SEQUENCE</scope>
    <source>
        <tissue evidence="18">Cladode</tissue>
    </source>
</reference>
<feature type="compositionally biased region" description="Low complexity" evidence="16">
    <location>
        <begin position="94"/>
        <end position="107"/>
    </location>
</feature>
<evidence type="ECO:0000256" key="7">
    <source>
        <dbReference type="ARBA" id="ARBA00022679"/>
    </source>
</evidence>
<comment type="similarity">
    <text evidence="4 15">Belongs to the CDP-alcohol phosphatidyltransferase class-I family.</text>
</comment>
<dbReference type="GO" id="GO:0016020">
    <property type="term" value="C:membrane"/>
    <property type="evidence" value="ECO:0007669"/>
    <property type="project" value="UniProtKB-SubCell"/>
</dbReference>
<dbReference type="EC" id="2.7.8.5" evidence="5"/>
<feature type="transmembrane region" description="Helical" evidence="17">
    <location>
        <begin position="316"/>
        <end position="339"/>
    </location>
</feature>
<protein>
    <recommendedName>
        <fullName evidence="5">CDP-diacylglycerol--glycerol-3-phosphate 1-phosphatidyltransferase</fullName>
        <ecNumber evidence="5">2.7.8.5</ecNumber>
    </recommendedName>
</protein>
<keyword evidence="13" id="KW-1208">Phospholipid metabolism</keyword>
<dbReference type="PANTHER" id="PTHR14269:SF62">
    <property type="entry name" value="CDP-DIACYLGLYCEROL--GLYCEROL-3-PHOSPHATE 3-PHOSPHATIDYLTRANSFERASE 1, CHLOROPLASTIC"/>
    <property type="match status" value="1"/>
</dbReference>
<evidence type="ECO:0000256" key="4">
    <source>
        <dbReference type="ARBA" id="ARBA00010441"/>
    </source>
</evidence>
<proteinExistence type="inferred from homology"/>
<evidence type="ECO:0000256" key="12">
    <source>
        <dbReference type="ARBA" id="ARBA00023209"/>
    </source>
</evidence>
<dbReference type="PROSITE" id="PS00379">
    <property type="entry name" value="CDP_ALCOHOL_P_TRANSF"/>
    <property type="match status" value="1"/>
</dbReference>
<evidence type="ECO:0000256" key="2">
    <source>
        <dbReference type="ARBA" id="ARBA00004141"/>
    </source>
</evidence>
<comment type="cofactor">
    <cofactor evidence="1">
        <name>Mn(2+)</name>
        <dbReference type="ChEBI" id="CHEBI:29035"/>
    </cofactor>
</comment>
<dbReference type="Pfam" id="PF01066">
    <property type="entry name" value="CDP-OH_P_transf"/>
    <property type="match status" value="1"/>
</dbReference>
<keyword evidence="6" id="KW-0444">Lipid biosynthesis</keyword>
<dbReference type="PANTHER" id="PTHR14269">
    <property type="entry name" value="CDP-DIACYLGLYCEROL--GLYCEROL-3-PHOSPHATE 3-PHOSPHATIDYLTRANSFERASE-RELATED"/>
    <property type="match status" value="1"/>
</dbReference>
<sequence length="349" mass="37252">MPALKLLLRRTLASTAVNPTSILSPPLKNGHRIVTLHGAAPSATAICWSKLASGTCLRLAGTHVMTATKNINEINSNSNNNRKRVYMLSPAAFSSSTSSGPSSSSSSIEERENPARVSASVVDMGHGHESNKVNGNVLPPERNHQNQLRQSLKLLTLPTILTLARVAAIPVFIGTFYVNTWWGTAVTTSIFVGAAITDWLDGYLARKMGLGTTFGAFLDPVADKLMVAAALVLLCSRPPETAILGDAPWLFPVPAIAIIGREITMSAVREWAASQNTQLLQAVAVNNLGKWKTATQMTALTILLATRDSSLGGPGALMTTGVALLYTSAGLAVWSLVVYMRKIWKVLLR</sequence>
<evidence type="ECO:0000256" key="8">
    <source>
        <dbReference type="ARBA" id="ARBA00022692"/>
    </source>
</evidence>
<dbReference type="GO" id="GO:0008444">
    <property type="term" value="F:CDP-diacylglycerol-glycerol-3-phosphate 3-phosphatidyltransferase activity"/>
    <property type="evidence" value="ECO:0007669"/>
    <property type="project" value="UniProtKB-EC"/>
</dbReference>
<dbReference type="InterPro" id="IPR043130">
    <property type="entry name" value="CDP-OH_PTrfase_TM_dom"/>
</dbReference>
<dbReference type="GO" id="GO:0006655">
    <property type="term" value="P:phosphatidylglycerol biosynthetic process"/>
    <property type="evidence" value="ECO:0007669"/>
    <property type="project" value="UniProtKB-ARBA"/>
</dbReference>